<sequence length="71" mass="8062">MPKKMYEDFSAVEKNRKEVIPEVTPEGPYGAPTSLPPGKSSPWQKGQYSISAFEHEQKHEPGNKNRLPKHD</sequence>
<dbReference type="EMBL" id="CP041372">
    <property type="protein sequence ID" value="QKS72179.1"/>
    <property type="molecule type" value="Genomic_DNA"/>
</dbReference>
<name>A0A859FGB4_9BACI</name>
<feature type="compositionally biased region" description="Basic and acidic residues" evidence="1">
    <location>
        <begin position="1"/>
        <end position="20"/>
    </location>
</feature>
<feature type="region of interest" description="Disordered" evidence="1">
    <location>
        <begin position="1"/>
        <end position="71"/>
    </location>
</feature>
<accession>A0A859FGB4</accession>
<dbReference type="RefSeq" id="WP_176010164.1">
    <property type="nucleotide sequence ID" value="NZ_CP041372.2"/>
</dbReference>
<organism evidence="2 3">
    <name type="scientific">Paenalkalicoccus suaedae</name>
    <dbReference type="NCBI Taxonomy" id="2592382"/>
    <lineage>
        <taxon>Bacteria</taxon>
        <taxon>Bacillati</taxon>
        <taxon>Bacillota</taxon>
        <taxon>Bacilli</taxon>
        <taxon>Bacillales</taxon>
        <taxon>Bacillaceae</taxon>
        <taxon>Paenalkalicoccus</taxon>
    </lineage>
</organism>
<feature type="compositionally biased region" description="Basic and acidic residues" evidence="1">
    <location>
        <begin position="53"/>
        <end position="71"/>
    </location>
</feature>
<keyword evidence="3" id="KW-1185">Reference proteome</keyword>
<feature type="compositionally biased region" description="Polar residues" evidence="1">
    <location>
        <begin position="41"/>
        <end position="50"/>
    </location>
</feature>
<dbReference type="KEGG" id="psua:FLK61_36665"/>
<protein>
    <recommendedName>
        <fullName evidence="4">Cytosolic protein</fullName>
    </recommendedName>
</protein>
<evidence type="ECO:0000313" key="3">
    <source>
        <dbReference type="Proteomes" id="UP000318138"/>
    </source>
</evidence>
<evidence type="ECO:0008006" key="4">
    <source>
        <dbReference type="Google" id="ProtNLM"/>
    </source>
</evidence>
<dbReference type="Proteomes" id="UP000318138">
    <property type="component" value="Chromosome"/>
</dbReference>
<proteinExistence type="predicted"/>
<reference evidence="3" key="1">
    <citation type="submission" date="2019-07" db="EMBL/GenBank/DDBJ databases">
        <title>Bacillus alkalisoli sp. nov. isolated from saline soil.</title>
        <authorList>
            <person name="Sun J.-Q."/>
            <person name="Xu L."/>
        </authorList>
    </citation>
    <scope>NUCLEOTIDE SEQUENCE [LARGE SCALE GENOMIC DNA]</scope>
    <source>
        <strain evidence="3">M4U3P1</strain>
    </source>
</reference>
<evidence type="ECO:0000313" key="2">
    <source>
        <dbReference type="EMBL" id="QKS72179.1"/>
    </source>
</evidence>
<evidence type="ECO:0000256" key="1">
    <source>
        <dbReference type="SAM" id="MobiDB-lite"/>
    </source>
</evidence>
<gene>
    <name evidence="2" type="ORF">FLK61_36665</name>
</gene>
<dbReference type="AlphaFoldDB" id="A0A859FGB4"/>